<sequence>MKRKENEIENKKGEIEISERLKMENEEQTENLKKKLILQKQIVDDQETKLSEQINNKENLEKKLKAKDKELSRIEKEVASFIVNKRHSINEKKSKIDNFAKIAKSIQSKTKLVFDMNDNLKEQLRTIQKLKKHLEKTVCYSNSVTNNRLE</sequence>
<name>A0ABV2AEP2_9EUKA</name>
<gene>
    <name evidence="2" type="ORF">MHBO_000151</name>
</gene>
<evidence type="ECO:0000256" key="1">
    <source>
        <dbReference type="SAM" id="Coils"/>
    </source>
</evidence>
<accession>A0ABV2AEP2</accession>
<keyword evidence="3" id="KW-1185">Reference proteome</keyword>
<keyword evidence="1" id="KW-0175">Coiled coil</keyword>
<organism evidence="2 3">
    <name type="scientific">Bonamia ostreae</name>
    <dbReference type="NCBI Taxonomy" id="126728"/>
    <lineage>
        <taxon>Eukaryota</taxon>
        <taxon>Sar</taxon>
        <taxon>Rhizaria</taxon>
        <taxon>Endomyxa</taxon>
        <taxon>Ascetosporea</taxon>
        <taxon>Haplosporida</taxon>
        <taxon>Bonamia</taxon>
    </lineage>
</organism>
<protein>
    <submittedName>
        <fullName evidence="2">Uncharacterized protein</fullName>
    </submittedName>
</protein>
<feature type="coiled-coil region" evidence="1">
    <location>
        <begin position="1"/>
        <end position="77"/>
    </location>
</feature>
<dbReference type="EMBL" id="JBDODL010000019">
    <property type="protein sequence ID" value="MES1918137.1"/>
    <property type="molecule type" value="Genomic_DNA"/>
</dbReference>
<proteinExistence type="predicted"/>
<reference evidence="2 3" key="1">
    <citation type="journal article" date="2024" name="BMC Biol.">
        <title>Comparative genomics of Ascetosporea gives new insight into the evolutionary basis for animal parasitism in Rhizaria.</title>
        <authorList>
            <person name="Hiltunen Thoren M."/>
            <person name="Onut-Brannstrom I."/>
            <person name="Alfjorden A."/>
            <person name="Peckova H."/>
            <person name="Swords F."/>
            <person name="Hooper C."/>
            <person name="Holzer A.S."/>
            <person name="Bass D."/>
            <person name="Burki F."/>
        </authorList>
    </citation>
    <scope>NUCLEOTIDE SEQUENCE [LARGE SCALE GENOMIC DNA]</scope>
    <source>
        <strain evidence="2">20-A016</strain>
    </source>
</reference>
<dbReference type="Proteomes" id="UP001439008">
    <property type="component" value="Unassembled WGS sequence"/>
</dbReference>
<comment type="caution">
    <text evidence="2">The sequence shown here is derived from an EMBL/GenBank/DDBJ whole genome shotgun (WGS) entry which is preliminary data.</text>
</comment>
<evidence type="ECO:0000313" key="2">
    <source>
        <dbReference type="EMBL" id="MES1918137.1"/>
    </source>
</evidence>
<evidence type="ECO:0000313" key="3">
    <source>
        <dbReference type="Proteomes" id="UP001439008"/>
    </source>
</evidence>